<keyword evidence="4" id="KW-0677">Repeat</keyword>
<evidence type="ECO:0000313" key="9">
    <source>
        <dbReference type="EMBL" id="MEA5442000.1"/>
    </source>
</evidence>
<comment type="caution">
    <text evidence="9">The sequence shown here is derived from an EMBL/GenBank/DDBJ whole genome shotgun (WGS) entry which is preliminary data.</text>
</comment>
<keyword evidence="6 7" id="KW-0472">Membrane</keyword>
<dbReference type="Pfam" id="PF02080">
    <property type="entry name" value="TrkA_C"/>
    <property type="match status" value="2"/>
</dbReference>
<keyword evidence="10" id="KW-1185">Reference proteome</keyword>
<feature type="transmembrane region" description="Helical" evidence="7">
    <location>
        <begin position="544"/>
        <end position="564"/>
    </location>
</feature>
<dbReference type="InterPro" id="IPR006037">
    <property type="entry name" value="RCK_C"/>
</dbReference>
<organism evidence="9 10">
    <name type="scientific">Cyanobium gracile UHCC 0281</name>
    <dbReference type="NCBI Taxonomy" id="3110309"/>
    <lineage>
        <taxon>Bacteria</taxon>
        <taxon>Bacillati</taxon>
        <taxon>Cyanobacteriota</taxon>
        <taxon>Cyanophyceae</taxon>
        <taxon>Synechococcales</taxon>
        <taxon>Prochlorococcaceae</taxon>
        <taxon>Cyanobium</taxon>
    </lineage>
</organism>
<feature type="transmembrane region" description="Helical" evidence="7">
    <location>
        <begin position="36"/>
        <end position="52"/>
    </location>
</feature>
<protein>
    <submittedName>
        <fullName evidence="9">SLC13 family permease</fullName>
    </submittedName>
</protein>
<gene>
    <name evidence="9" type="ORF">VB739_05485</name>
</gene>
<feature type="transmembrane region" description="Helical" evidence="7">
    <location>
        <begin position="499"/>
        <end position="532"/>
    </location>
</feature>
<dbReference type="InterPro" id="IPR036721">
    <property type="entry name" value="RCK_C_sf"/>
</dbReference>
<feature type="transmembrane region" description="Helical" evidence="7">
    <location>
        <begin position="418"/>
        <end position="449"/>
    </location>
</feature>
<evidence type="ECO:0000256" key="7">
    <source>
        <dbReference type="SAM" id="Phobius"/>
    </source>
</evidence>
<dbReference type="PROSITE" id="PS51202">
    <property type="entry name" value="RCK_C"/>
    <property type="match status" value="2"/>
</dbReference>
<dbReference type="InterPro" id="IPR051679">
    <property type="entry name" value="DASS-Related_Transporters"/>
</dbReference>
<dbReference type="RefSeq" id="WP_323356098.1">
    <property type="nucleotide sequence ID" value="NZ_JAYGHY010000011.1"/>
</dbReference>
<evidence type="ECO:0000313" key="10">
    <source>
        <dbReference type="Proteomes" id="UP001302329"/>
    </source>
</evidence>
<keyword evidence="5 7" id="KW-1133">Transmembrane helix</keyword>
<dbReference type="Gene3D" id="3.30.70.1450">
    <property type="entry name" value="Regulator of K+ conductance, C-terminal domain"/>
    <property type="match status" value="2"/>
</dbReference>
<dbReference type="PROSITE" id="PS01271">
    <property type="entry name" value="NA_SULFATE"/>
    <property type="match status" value="1"/>
</dbReference>
<sequence length="606" mass="65092">MSSFLAVAGTGPGLITLGVFIGAIVLFVSGKLAPEVTGLLAAALLVTFGVLSPEEAVKGFGSPALITLMGLFAVASGLFRSGGLDRLRALIGSDVVRSPKRMIALMVGVVAPISGFIPNTPIVATLLPVLEGWCQRRGISPSRVLLPLSFATILGGTISLLGTSTNLLASDVSRQLGFGSLDLFSFTAIGLPIWLIGSTYIFFFSDRLLPDRGSGDEDMLVSLAREGYITDVLIPQGSELIGNSLHDSRLQRRFDVDVLELHRGGDSFSAPLADLQLQAGDRLLLRCNRDNLLRLQQEHTVTLAPVGDQEDDMRELSGATESPQRVVEVLLPNGSSLVGASVRDLRFRQRYNATMLAVRRGNQVLRELLGRVVLQAGDVLLLQAPLDAIRGMQANNDLVLLDELEKDLPTTDRKFTGMAITALMILLPMFKLLPLMAAVLLAMVAMVATGCLRPGEVQRSVRWDVILLLGSLSCFSVAMQKTGLAEALAQDLLRALQGWPAYAVLLVVFVLGQAFTEALSNGTTVVLLLPIATELAKGLALPPMAFIFAITFAASQSFLTPIGYQTNLMVFGPGRYRFLDMARYGAPLTLTLALTTPWLICRYFGL</sequence>
<comment type="subcellular location">
    <subcellularLocation>
        <location evidence="1">Membrane</location>
        <topology evidence="1">Multi-pass membrane protein</topology>
    </subcellularLocation>
</comment>
<proteinExistence type="predicted"/>
<feature type="domain" description="RCK C-terminal" evidence="8">
    <location>
        <begin position="217"/>
        <end position="301"/>
    </location>
</feature>
<evidence type="ECO:0000256" key="2">
    <source>
        <dbReference type="ARBA" id="ARBA00022448"/>
    </source>
</evidence>
<feature type="transmembrane region" description="Helical" evidence="7">
    <location>
        <begin position="584"/>
        <end position="605"/>
    </location>
</feature>
<dbReference type="PANTHER" id="PTHR43652:SF2">
    <property type="entry name" value="BASIC AMINO ACID ANTIPORTER YFCC-RELATED"/>
    <property type="match status" value="1"/>
</dbReference>
<name>A0ABU5SU26_9CYAN</name>
<feature type="transmembrane region" description="Helical" evidence="7">
    <location>
        <begin position="64"/>
        <end position="82"/>
    </location>
</feature>
<keyword evidence="2" id="KW-0813">Transport</keyword>
<evidence type="ECO:0000259" key="8">
    <source>
        <dbReference type="PROSITE" id="PS51202"/>
    </source>
</evidence>
<evidence type="ECO:0000256" key="6">
    <source>
        <dbReference type="ARBA" id="ARBA00023136"/>
    </source>
</evidence>
<dbReference type="Pfam" id="PF03600">
    <property type="entry name" value="CitMHS"/>
    <property type="match status" value="1"/>
</dbReference>
<evidence type="ECO:0000256" key="3">
    <source>
        <dbReference type="ARBA" id="ARBA00022692"/>
    </source>
</evidence>
<keyword evidence="3 7" id="KW-0812">Transmembrane</keyword>
<dbReference type="Proteomes" id="UP001302329">
    <property type="component" value="Unassembled WGS sequence"/>
</dbReference>
<evidence type="ECO:0000256" key="4">
    <source>
        <dbReference type="ARBA" id="ARBA00022737"/>
    </source>
</evidence>
<feature type="transmembrane region" description="Helical" evidence="7">
    <location>
        <begin position="461"/>
        <end position="479"/>
    </location>
</feature>
<feature type="transmembrane region" description="Helical" evidence="7">
    <location>
        <begin position="103"/>
        <end position="124"/>
    </location>
</feature>
<feature type="domain" description="RCK C-terminal" evidence="8">
    <location>
        <begin position="311"/>
        <end position="398"/>
    </location>
</feature>
<dbReference type="PANTHER" id="PTHR43652">
    <property type="entry name" value="BASIC AMINO ACID ANTIPORTER YFCC-RELATED"/>
    <property type="match status" value="1"/>
</dbReference>
<feature type="transmembrane region" description="Helical" evidence="7">
    <location>
        <begin position="181"/>
        <end position="203"/>
    </location>
</feature>
<evidence type="ECO:0000256" key="1">
    <source>
        <dbReference type="ARBA" id="ARBA00004141"/>
    </source>
</evidence>
<dbReference type="EMBL" id="JAYGHY010000011">
    <property type="protein sequence ID" value="MEA5442000.1"/>
    <property type="molecule type" value="Genomic_DNA"/>
</dbReference>
<evidence type="ECO:0000256" key="5">
    <source>
        <dbReference type="ARBA" id="ARBA00022989"/>
    </source>
</evidence>
<dbReference type="InterPro" id="IPR004680">
    <property type="entry name" value="Cit_transptr-like_dom"/>
</dbReference>
<feature type="transmembrane region" description="Helical" evidence="7">
    <location>
        <begin position="144"/>
        <end position="169"/>
    </location>
</feature>
<feature type="transmembrane region" description="Helical" evidence="7">
    <location>
        <begin position="6"/>
        <end position="29"/>
    </location>
</feature>
<accession>A0ABU5SU26</accession>
<dbReference type="InterPro" id="IPR031312">
    <property type="entry name" value="Na/sul_symport_CS"/>
</dbReference>
<reference evidence="9 10" key="1">
    <citation type="submission" date="2023-12" db="EMBL/GenBank/DDBJ databases">
        <title>Baltic Sea Cyanobacteria.</title>
        <authorList>
            <person name="Delbaje E."/>
            <person name="Fewer D.P."/>
            <person name="Shishido T.K."/>
        </authorList>
    </citation>
    <scope>NUCLEOTIDE SEQUENCE [LARGE SCALE GENOMIC DNA]</scope>
    <source>
        <strain evidence="9 10">UHCC 0281</strain>
    </source>
</reference>
<dbReference type="SUPFAM" id="SSF116726">
    <property type="entry name" value="TrkA C-terminal domain-like"/>
    <property type="match status" value="2"/>
</dbReference>